<dbReference type="Proteomes" id="UP000294063">
    <property type="component" value="Unassembled WGS sequence"/>
</dbReference>
<keyword evidence="4" id="KW-1185">Reference proteome</keyword>
<proteinExistence type="predicted"/>
<dbReference type="EMBL" id="SEZK01000125">
    <property type="protein sequence ID" value="RYU45874.1"/>
    <property type="molecule type" value="Genomic_DNA"/>
</dbReference>
<evidence type="ECO:0000313" key="2">
    <source>
        <dbReference type="EMBL" id="RYU57893.1"/>
    </source>
</evidence>
<dbReference type="AlphaFoldDB" id="A0A4Q5KIA7"/>
<evidence type="ECO:0000313" key="4">
    <source>
        <dbReference type="Proteomes" id="UP000294166"/>
    </source>
</evidence>
<gene>
    <name evidence="2" type="ORF">ERW53_20655</name>
    <name evidence="1" type="ORF">ERW57_19545</name>
</gene>
<organism evidence="1 3">
    <name type="scientific">Aliivibrio finisterrensis</name>
    <dbReference type="NCBI Taxonomy" id="511998"/>
    <lineage>
        <taxon>Bacteria</taxon>
        <taxon>Pseudomonadati</taxon>
        <taxon>Pseudomonadota</taxon>
        <taxon>Gammaproteobacteria</taxon>
        <taxon>Vibrionales</taxon>
        <taxon>Vibrionaceae</taxon>
        <taxon>Aliivibrio</taxon>
    </lineage>
</organism>
<dbReference type="EMBL" id="SEZN01000103">
    <property type="protein sequence ID" value="RYU57893.1"/>
    <property type="molecule type" value="Genomic_DNA"/>
</dbReference>
<evidence type="ECO:0000313" key="3">
    <source>
        <dbReference type="Proteomes" id="UP000294063"/>
    </source>
</evidence>
<dbReference type="RefSeq" id="WP_130049484.1">
    <property type="nucleotide sequence ID" value="NZ_SEZK01000125.1"/>
</dbReference>
<dbReference type="Proteomes" id="UP000294166">
    <property type="component" value="Unassembled WGS sequence"/>
</dbReference>
<name>A0A4Q5KIA7_9GAMM</name>
<accession>A0A4Q5KIA7</accession>
<protein>
    <recommendedName>
        <fullName evidence="5">Apea-like HEPN domain-containing protein</fullName>
    </recommendedName>
</protein>
<evidence type="ECO:0008006" key="5">
    <source>
        <dbReference type="Google" id="ProtNLM"/>
    </source>
</evidence>
<reference evidence="3 4" key="1">
    <citation type="submission" date="2019-02" db="EMBL/GenBank/DDBJ databases">
        <title>Genome sequences of Aliivibrio finisterrensis strains from farmed Atlantic salmon.</title>
        <authorList>
            <person name="Bowman J.P."/>
        </authorList>
    </citation>
    <scope>NUCLEOTIDE SEQUENCE [LARGE SCALE GENOMIC DNA]</scope>
    <source>
        <strain evidence="2 4">A21</strain>
        <strain evidence="1 3">A46</strain>
    </source>
</reference>
<sequence>MFLRDYGFEPIETFDRFKSFYDVRSSVTHGSSLRPKKEQQLSVLSQQCDEYLRIVLGILFDDSELRELFDGKPDAFEMYFKHKLFMVK</sequence>
<evidence type="ECO:0000313" key="1">
    <source>
        <dbReference type="EMBL" id="RYU45874.1"/>
    </source>
</evidence>
<comment type="caution">
    <text evidence="1">The sequence shown here is derived from an EMBL/GenBank/DDBJ whole genome shotgun (WGS) entry which is preliminary data.</text>
</comment>